<evidence type="ECO:0000313" key="1">
    <source>
        <dbReference type="EMBL" id="HAT3583608.1"/>
    </source>
</evidence>
<dbReference type="SUPFAM" id="SSF74650">
    <property type="entry name" value="Galactose mutarotase-like"/>
    <property type="match status" value="1"/>
</dbReference>
<dbReference type="GO" id="GO:0005975">
    <property type="term" value="P:carbohydrate metabolic process"/>
    <property type="evidence" value="ECO:0007669"/>
    <property type="project" value="InterPro"/>
</dbReference>
<dbReference type="Pfam" id="PF01263">
    <property type="entry name" value="Aldose_epim"/>
    <property type="match status" value="1"/>
</dbReference>
<dbReference type="AlphaFoldDB" id="A0A9P3TBI7"/>
<dbReference type="Gene3D" id="2.70.98.10">
    <property type="match status" value="1"/>
</dbReference>
<dbReference type="GO" id="GO:0030246">
    <property type="term" value="F:carbohydrate binding"/>
    <property type="evidence" value="ECO:0007669"/>
    <property type="project" value="InterPro"/>
</dbReference>
<dbReference type="InterPro" id="IPR014718">
    <property type="entry name" value="GH-type_carb-bd"/>
</dbReference>
<reference evidence="1" key="2">
    <citation type="submission" date="2020-10" db="EMBL/GenBank/DDBJ databases">
        <authorList>
            <consortium name="NCBI Pathogen Detection Project"/>
        </authorList>
    </citation>
    <scope>NUCLEOTIDE SEQUENCE</scope>
    <source>
        <strain evidence="1">CAVp300</strain>
    </source>
</reference>
<name>A0A9P3TBI7_KLUIN</name>
<accession>A0A9P3TBI7</accession>
<dbReference type="InterPro" id="IPR011013">
    <property type="entry name" value="Gal_mutarotase_sf_dom"/>
</dbReference>
<sequence length="301" mass="33697">MNNEGENAHFQALQRAFDAPWPGPMGDAITLKRGHVEVTVYPQDAARMTSLRVFGYELLRQWNPQRRAFQYGSFPMVPWAGRLGNGQLDANGKIWQLPANKPPHALHGMACYSLWNVTEITSDSLTLCMTLAEPWPWKGRVIQRIMLQDDALIMCLEIRSDADTFPASAGWHPWFAKWVDAPQNVSGLPTDEALQLRFEADWQEEPGANELPTGRRVSPRPGPWDDCFGFTEGVSVNLEWPGKLALSMTSGAPGLVVFDKQPDATCVNPLTQAPNAINTDPEYVSPAQPLVIETRWQFTQR</sequence>
<dbReference type="EMBL" id="DACSUM010000038">
    <property type="protein sequence ID" value="HAT3583608.1"/>
    <property type="molecule type" value="Genomic_DNA"/>
</dbReference>
<evidence type="ECO:0000313" key="2">
    <source>
        <dbReference type="Proteomes" id="UP000867740"/>
    </source>
</evidence>
<organism evidence="1 2">
    <name type="scientific">Kluyvera intermedia</name>
    <name type="common">Enterobacter intermedius</name>
    <dbReference type="NCBI Taxonomy" id="61648"/>
    <lineage>
        <taxon>Bacteria</taxon>
        <taxon>Pseudomonadati</taxon>
        <taxon>Pseudomonadota</taxon>
        <taxon>Gammaproteobacteria</taxon>
        <taxon>Enterobacterales</taxon>
        <taxon>Enterobacteriaceae</taxon>
        <taxon>Kluyvera</taxon>
    </lineage>
</organism>
<protein>
    <submittedName>
        <fullName evidence="1">Aldose 1-epimerase</fullName>
    </submittedName>
</protein>
<dbReference type="InterPro" id="IPR008183">
    <property type="entry name" value="Aldose_1/G6P_1-epimerase"/>
</dbReference>
<gene>
    <name evidence="1" type="ORF">I8531_003955</name>
</gene>
<dbReference type="Proteomes" id="UP000867740">
    <property type="component" value="Unassembled WGS sequence"/>
</dbReference>
<proteinExistence type="predicted"/>
<dbReference type="GO" id="GO:0016853">
    <property type="term" value="F:isomerase activity"/>
    <property type="evidence" value="ECO:0007669"/>
    <property type="project" value="InterPro"/>
</dbReference>
<comment type="caution">
    <text evidence="1">The sequence shown here is derived from an EMBL/GenBank/DDBJ whole genome shotgun (WGS) entry which is preliminary data.</text>
</comment>
<dbReference type="RefSeq" id="WP_047372417.1">
    <property type="nucleotide sequence ID" value="NZ_CABMNU010000005.1"/>
</dbReference>
<reference evidence="1" key="1">
    <citation type="journal article" date="2018" name="Genome Biol.">
        <title>SKESA: strategic k-mer extension for scrupulous assemblies.</title>
        <authorList>
            <person name="Souvorov A."/>
            <person name="Agarwala R."/>
            <person name="Lipman D.J."/>
        </authorList>
    </citation>
    <scope>NUCLEOTIDE SEQUENCE</scope>
    <source>
        <strain evidence="1">CAVp300</strain>
    </source>
</reference>